<sequence>MIQRSWLAATLLVFVFVSWHETKVEGSIYFRDHFFFCRGRSTYPDLYTNLARVCEDCQNLTRDKSVYLKCRENCFVNEIFLTCMGVLMIPDNVQHQYRKNVSIIQEGRR</sequence>
<dbReference type="InterPro" id="IPR035957">
    <property type="entry name" value="Crust_neurohorm_sf"/>
</dbReference>
<dbReference type="EMBL" id="MK070171">
    <property type="protein sequence ID" value="QBC73648.1"/>
    <property type="molecule type" value="mRNA"/>
</dbReference>
<feature type="chain" id="PRO_5036686059" evidence="7">
    <location>
        <begin position="27"/>
        <end position="109"/>
    </location>
</feature>
<protein>
    <submittedName>
        <fullName evidence="8">VIH- MIH family peptide 1</fullName>
    </submittedName>
</protein>
<evidence type="ECO:0000256" key="3">
    <source>
        <dbReference type="ARBA" id="ARBA00022525"/>
    </source>
</evidence>
<keyword evidence="7" id="KW-0732">Signal</keyword>
<dbReference type="Pfam" id="PF01147">
    <property type="entry name" value="Crust_neurohorm"/>
    <property type="match status" value="1"/>
</dbReference>
<dbReference type="InterPro" id="IPR001166">
    <property type="entry name" value="Hyperglycemic"/>
</dbReference>
<evidence type="ECO:0000256" key="5">
    <source>
        <dbReference type="ARBA" id="ARBA00023157"/>
    </source>
</evidence>
<dbReference type="GO" id="GO:0007218">
    <property type="term" value="P:neuropeptide signaling pathway"/>
    <property type="evidence" value="ECO:0007669"/>
    <property type="project" value="UniProtKB-KW"/>
</dbReference>
<evidence type="ECO:0000256" key="2">
    <source>
        <dbReference type="ARBA" id="ARBA00005447"/>
    </source>
</evidence>
<reference evidence="8" key="1">
    <citation type="submission" date="2018-10" db="EMBL/GenBank/DDBJ databases">
        <authorList>
            <person name="Yan H."/>
            <person name="Jian L."/>
            <person name="Shen X."/>
            <person name="Liu W."/>
            <person name="Hu P."/>
            <person name="Cui X."/>
            <person name="Wang L."/>
            <person name="Liu Q."/>
        </authorList>
    </citation>
    <scope>NUCLEOTIDE SEQUENCE</scope>
    <source>
        <tissue evidence="8">Eyestalk</tissue>
    </source>
</reference>
<organism evidence="8">
    <name type="scientific">Oratosquilla oratoria</name>
    <dbReference type="NCBI Taxonomy" id="337810"/>
    <lineage>
        <taxon>Eukaryota</taxon>
        <taxon>Metazoa</taxon>
        <taxon>Ecdysozoa</taxon>
        <taxon>Arthropoda</taxon>
        <taxon>Crustacea</taxon>
        <taxon>Multicrustacea</taxon>
        <taxon>Malacostraca</taxon>
        <taxon>Eumalacostraca</taxon>
        <taxon>Hoplocarida</taxon>
        <taxon>Stomatopoda</taxon>
        <taxon>Squillidae</taxon>
        <taxon>Oratosquilla</taxon>
    </lineage>
</organism>
<keyword evidence="4" id="KW-0372">Hormone</keyword>
<dbReference type="PRINTS" id="PR00550">
    <property type="entry name" value="HYPRGLYCEMIC"/>
</dbReference>
<keyword evidence="6" id="KW-0527">Neuropeptide</keyword>
<evidence type="ECO:0000313" key="8">
    <source>
        <dbReference type="EMBL" id="QBC73648.1"/>
    </source>
</evidence>
<evidence type="ECO:0000256" key="4">
    <source>
        <dbReference type="ARBA" id="ARBA00022702"/>
    </source>
</evidence>
<proteinExistence type="evidence at transcript level"/>
<name>A0A974QPM9_9CRUS</name>
<evidence type="ECO:0000256" key="1">
    <source>
        <dbReference type="ARBA" id="ARBA00004613"/>
    </source>
</evidence>
<dbReference type="GO" id="GO:0007623">
    <property type="term" value="P:circadian rhythm"/>
    <property type="evidence" value="ECO:0007669"/>
    <property type="project" value="TreeGrafter"/>
</dbReference>
<keyword evidence="5" id="KW-1015">Disulfide bond</keyword>
<comment type="similarity">
    <text evidence="2">Belongs to the arthropod CHH/MIH/GIH/VIH hormone family.</text>
</comment>
<dbReference type="PROSITE" id="PS01250">
    <property type="entry name" value="CHH_MIH_GIH"/>
    <property type="match status" value="1"/>
</dbReference>
<dbReference type="PANTHER" id="PTHR35981">
    <property type="entry name" value="ION TRANSPORT PEPTIDE, ISOFORM C"/>
    <property type="match status" value="1"/>
</dbReference>
<keyword evidence="3" id="KW-0964">Secreted</keyword>
<dbReference type="AlphaFoldDB" id="A0A974QPM9"/>
<evidence type="ECO:0000256" key="6">
    <source>
        <dbReference type="ARBA" id="ARBA00023320"/>
    </source>
</evidence>
<dbReference type="GO" id="GO:0005576">
    <property type="term" value="C:extracellular region"/>
    <property type="evidence" value="ECO:0007669"/>
    <property type="project" value="UniProtKB-SubCell"/>
</dbReference>
<dbReference type="SUPFAM" id="SSF81778">
    <property type="entry name" value="Crustacean CHH/MIH/GIH neurohormone"/>
    <property type="match status" value="1"/>
</dbReference>
<dbReference type="InterPro" id="IPR031098">
    <property type="entry name" value="Crust_neurohorm"/>
</dbReference>
<feature type="signal peptide" evidence="7">
    <location>
        <begin position="1"/>
        <end position="26"/>
    </location>
</feature>
<evidence type="ECO:0000256" key="7">
    <source>
        <dbReference type="SAM" id="SignalP"/>
    </source>
</evidence>
<comment type="subcellular location">
    <subcellularLocation>
        <location evidence="1">Secreted</location>
    </subcellularLocation>
</comment>
<dbReference type="Gene3D" id="1.10.2010.10">
    <property type="entry name" value="Crustacean CHH/MIH/GIH neurohormone"/>
    <property type="match status" value="1"/>
</dbReference>
<dbReference type="GO" id="GO:0005184">
    <property type="term" value="F:neuropeptide hormone activity"/>
    <property type="evidence" value="ECO:0007669"/>
    <property type="project" value="InterPro"/>
</dbReference>
<dbReference type="InterPro" id="IPR018251">
    <property type="entry name" value="Crust_neurhormone_CS"/>
</dbReference>
<dbReference type="PANTHER" id="PTHR35981:SF2">
    <property type="entry name" value="ION TRANSPORT PEPTIDE, ISOFORM C"/>
    <property type="match status" value="1"/>
</dbReference>
<accession>A0A974QPM9</accession>